<dbReference type="AlphaFoldDB" id="A0A1I6HTU4"/>
<keyword evidence="3 7" id="KW-0694">RNA-binding</keyword>
<gene>
    <name evidence="7" type="primary">rpsD</name>
    <name evidence="12" type="ORF">SAMN04488002_3427</name>
</gene>
<dbReference type="GO" id="GO:0019843">
    <property type="term" value="F:rRNA binding"/>
    <property type="evidence" value="ECO:0007669"/>
    <property type="project" value="UniProtKB-UniRule"/>
</dbReference>
<dbReference type="PROSITE" id="PS00632">
    <property type="entry name" value="RIBOSOMAL_S4"/>
    <property type="match status" value="1"/>
</dbReference>
<organism evidence="12 13">
    <name type="scientific">Litoreibacter janthinus</name>
    <dbReference type="NCBI Taxonomy" id="670154"/>
    <lineage>
        <taxon>Bacteria</taxon>
        <taxon>Pseudomonadati</taxon>
        <taxon>Pseudomonadota</taxon>
        <taxon>Alphaproteobacteria</taxon>
        <taxon>Rhodobacterales</taxon>
        <taxon>Roseobacteraceae</taxon>
        <taxon>Litoreibacter</taxon>
    </lineage>
</organism>
<dbReference type="HAMAP" id="MF_01306_B">
    <property type="entry name" value="Ribosomal_uS4_B"/>
    <property type="match status" value="1"/>
</dbReference>
<dbReference type="InterPro" id="IPR005709">
    <property type="entry name" value="Ribosomal_uS4_bac-type"/>
</dbReference>
<dbReference type="InterPro" id="IPR001912">
    <property type="entry name" value="Ribosomal_uS4_N"/>
</dbReference>
<feature type="region of interest" description="Disordered" evidence="9">
    <location>
        <begin position="19"/>
        <end position="46"/>
    </location>
</feature>
<dbReference type="Proteomes" id="UP000199658">
    <property type="component" value="Unassembled WGS sequence"/>
</dbReference>
<keyword evidence="5 7" id="KW-0687">Ribonucleoprotein</keyword>
<dbReference type="GO" id="GO:0003735">
    <property type="term" value="F:structural constituent of ribosome"/>
    <property type="evidence" value="ECO:0007669"/>
    <property type="project" value="InterPro"/>
</dbReference>
<dbReference type="GO" id="GO:0042274">
    <property type="term" value="P:ribosomal small subunit biogenesis"/>
    <property type="evidence" value="ECO:0007669"/>
    <property type="project" value="TreeGrafter"/>
</dbReference>
<reference evidence="13" key="1">
    <citation type="submission" date="2016-10" db="EMBL/GenBank/DDBJ databases">
        <authorList>
            <person name="Varghese N."/>
            <person name="Submissions S."/>
        </authorList>
    </citation>
    <scope>NUCLEOTIDE SEQUENCE [LARGE SCALE GENOMIC DNA]</scope>
    <source>
        <strain evidence="13">DSM 26921</strain>
    </source>
</reference>
<dbReference type="InterPro" id="IPR036986">
    <property type="entry name" value="S4_RNA-bd_sf"/>
</dbReference>
<dbReference type="Gene3D" id="1.10.1050.10">
    <property type="entry name" value="Ribosomal Protein S4 Delta 41, Chain A, domain 1"/>
    <property type="match status" value="1"/>
</dbReference>
<comment type="function">
    <text evidence="7">With S5 and S12 plays an important role in translational accuracy.</text>
</comment>
<evidence type="ECO:0000256" key="5">
    <source>
        <dbReference type="ARBA" id="ARBA00023274"/>
    </source>
</evidence>
<dbReference type="FunFam" id="3.10.290.10:FF:000001">
    <property type="entry name" value="30S ribosomal protein S4"/>
    <property type="match status" value="1"/>
</dbReference>
<feature type="domain" description="RNA-binding S4" evidence="10">
    <location>
        <begin position="94"/>
        <end position="158"/>
    </location>
</feature>
<evidence type="ECO:0000259" key="10">
    <source>
        <dbReference type="SMART" id="SM00363"/>
    </source>
</evidence>
<evidence type="ECO:0000256" key="2">
    <source>
        <dbReference type="ARBA" id="ARBA00022730"/>
    </source>
</evidence>
<dbReference type="EMBL" id="FOYO01000001">
    <property type="protein sequence ID" value="SFR57854.1"/>
    <property type="molecule type" value="Genomic_DNA"/>
</dbReference>
<comment type="function">
    <text evidence="7">One of the primary rRNA binding proteins, it binds directly to 16S rRNA where it nucleates assembly of the body of the 30S subunit.</text>
</comment>
<feature type="domain" description="Small ribosomal subunit protein uS4 N-terminal" evidence="11">
    <location>
        <begin position="3"/>
        <end position="93"/>
    </location>
</feature>
<dbReference type="PANTHER" id="PTHR11831:SF4">
    <property type="entry name" value="SMALL RIBOSOMAL SUBUNIT PROTEIN US4M"/>
    <property type="match status" value="1"/>
</dbReference>
<comment type="similarity">
    <text evidence="1 7 8">Belongs to the universal ribosomal protein uS4 family.</text>
</comment>
<dbReference type="InterPro" id="IPR002942">
    <property type="entry name" value="S4_RNA-bd"/>
</dbReference>
<dbReference type="GO" id="GO:0006412">
    <property type="term" value="P:translation"/>
    <property type="evidence" value="ECO:0007669"/>
    <property type="project" value="UniProtKB-UniRule"/>
</dbReference>
<evidence type="ECO:0000256" key="1">
    <source>
        <dbReference type="ARBA" id="ARBA00007465"/>
    </source>
</evidence>
<keyword evidence="4 7" id="KW-0689">Ribosomal protein</keyword>
<dbReference type="STRING" id="670154.SAMN04488002_3427"/>
<dbReference type="GO" id="GO:0015935">
    <property type="term" value="C:small ribosomal subunit"/>
    <property type="evidence" value="ECO:0007669"/>
    <property type="project" value="InterPro"/>
</dbReference>
<comment type="subunit">
    <text evidence="7">Part of the 30S ribosomal subunit. Contacts protein S5. The interaction surface between S4 and S5 is involved in control of translational fidelity.</text>
</comment>
<dbReference type="PANTHER" id="PTHR11831">
    <property type="entry name" value="30S 40S RIBOSOMAL PROTEIN"/>
    <property type="match status" value="1"/>
</dbReference>
<dbReference type="InterPro" id="IPR022801">
    <property type="entry name" value="Ribosomal_uS4"/>
</dbReference>
<evidence type="ECO:0000256" key="7">
    <source>
        <dbReference type="HAMAP-Rule" id="MF_01306"/>
    </source>
</evidence>
<dbReference type="CDD" id="cd00165">
    <property type="entry name" value="S4"/>
    <property type="match status" value="1"/>
</dbReference>
<proteinExistence type="inferred from homology"/>
<evidence type="ECO:0000256" key="8">
    <source>
        <dbReference type="RuleBase" id="RU003699"/>
    </source>
</evidence>
<dbReference type="Pfam" id="PF00163">
    <property type="entry name" value="Ribosomal_S4"/>
    <property type="match status" value="1"/>
</dbReference>
<evidence type="ECO:0000256" key="4">
    <source>
        <dbReference type="ARBA" id="ARBA00022980"/>
    </source>
</evidence>
<dbReference type="OrthoDB" id="9803672at2"/>
<name>A0A1I6HTU4_9RHOB</name>
<sequence length="206" mass="23624">MTKRTAAKYKIDRRMGENIWGRPKSPVNRREYGPGQHGQRRKGKLSDFGLQLRAKQKLNGYYGDLTEKQFKRTYVEAARVKGDTGENLIGLLERRLDAVVYRAKFVPTVFAARQFVNHGHVTVNGQRVNIPSYRVKEGDVIEVRQKSKQMALVIEASQLPERDVPDYLEVDHSKMIATFVRTPGLGDVPYPVMMEPNLVIEYYAQN</sequence>
<keyword evidence="2 7" id="KW-0699">rRNA-binding</keyword>
<dbReference type="PROSITE" id="PS50889">
    <property type="entry name" value="S4"/>
    <property type="match status" value="1"/>
</dbReference>
<evidence type="ECO:0000313" key="13">
    <source>
        <dbReference type="Proteomes" id="UP000199658"/>
    </source>
</evidence>
<dbReference type="NCBIfam" id="TIGR01017">
    <property type="entry name" value="rpsD_bact"/>
    <property type="match status" value="1"/>
</dbReference>
<dbReference type="Pfam" id="PF01479">
    <property type="entry name" value="S4"/>
    <property type="match status" value="1"/>
</dbReference>
<evidence type="ECO:0000256" key="3">
    <source>
        <dbReference type="ARBA" id="ARBA00022884"/>
    </source>
</evidence>
<dbReference type="RefSeq" id="WP_090219264.1">
    <property type="nucleotide sequence ID" value="NZ_FOYO01000001.1"/>
</dbReference>
<evidence type="ECO:0000313" key="12">
    <source>
        <dbReference type="EMBL" id="SFR57854.1"/>
    </source>
</evidence>
<dbReference type="SMART" id="SM01390">
    <property type="entry name" value="Ribosomal_S4"/>
    <property type="match status" value="1"/>
</dbReference>
<evidence type="ECO:0000256" key="9">
    <source>
        <dbReference type="SAM" id="MobiDB-lite"/>
    </source>
</evidence>
<dbReference type="SUPFAM" id="SSF55174">
    <property type="entry name" value="Alpha-L RNA-binding motif"/>
    <property type="match status" value="1"/>
</dbReference>
<evidence type="ECO:0000259" key="11">
    <source>
        <dbReference type="SMART" id="SM01390"/>
    </source>
</evidence>
<dbReference type="SMART" id="SM00363">
    <property type="entry name" value="S4"/>
    <property type="match status" value="1"/>
</dbReference>
<keyword evidence="13" id="KW-1185">Reference proteome</keyword>
<dbReference type="Gene3D" id="3.10.290.10">
    <property type="entry name" value="RNA-binding S4 domain"/>
    <property type="match status" value="1"/>
</dbReference>
<dbReference type="NCBIfam" id="NF003717">
    <property type="entry name" value="PRK05327.1"/>
    <property type="match status" value="1"/>
</dbReference>
<dbReference type="InterPro" id="IPR018079">
    <property type="entry name" value="Ribosomal_uS4_CS"/>
</dbReference>
<evidence type="ECO:0000256" key="6">
    <source>
        <dbReference type="ARBA" id="ARBA00035254"/>
    </source>
</evidence>
<accession>A0A1I6HTU4</accession>
<protein>
    <recommendedName>
        <fullName evidence="6 7">Small ribosomal subunit protein uS4</fullName>
    </recommendedName>
</protein>